<reference evidence="3" key="3">
    <citation type="submission" date="2020-10" db="UniProtKB">
        <authorList>
            <consortium name="WormBaseParasite"/>
        </authorList>
    </citation>
    <scope>IDENTIFICATION</scope>
</reference>
<reference evidence="1 2" key="1">
    <citation type="journal article" date="2013" name="Nature">
        <title>The genomes of four tapeworm species reveal adaptations to parasitism.</title>
        <authorList>
            <person name="Tsai I.J."/>
            <person name="Zarowiecki M."/>
            <person name="Holroyd N."/>
            <person name="Garciarrubio A."/>
            <person name="Sanchez-Flores A."/>
            <person name="Brooks K.L."/>
            <person name="Tracey A."/>
            <person name="Bobes R.J."/>
            <person name="Fragoso G."/>
            <person name="Sciutto E."/>
            <person name="Aslett M."/>
            <person name="Beasley H."/>
            <person name="Bennett H.M."/>
            <person name="Cai J."/>
            <person name="Camicia F."/>
            <person name="Clark R."/>
            <person name="Cucher M."/>
            <person name="De Silva N."/>
            <person name="Day T.A."/>
            <person name="Deplazes P."/>
            <person name="Estrada K."/>
            <person name="Fernandez C."/>
            <person name="Holland P.W."/>
            <person name="Hou J."/>
            <person name="Hu S."/>
            <person name="Huckvale T."/>
            <person name="Hung S.S."/>
            <person name="Kamenetzky L."/>
            <person name="Keane J.A."/>
            <person name="Kiss F."/>
            <person name="Koziol U."/>
            <person name="Lambert O."/>
            <person name="Liu K."/>
            <person name="Luo X."/>
            <person name="Luo Y."/>
            <person name="Macchiaroli N."/>
            <person name="Nichol S."/>
            <person name="Paps J."/>
            <person name="Parkinson J."/>
            <person name="Pouchkina-Stantcheva N."/>
            <person name="Riddiford N."/>
            <person name="Rosenzvit M."/>
            <person name="Salinas G."/>
            <person name="Wasmuth J.D."/>
            <person name="Zamanian M."/>
            <person name="Zheng Y."/>
            <person name="Cai X."/>
            <person name="Soberon X."/>
            <person name="Olson P.D."/>
            <person name="Laclette J.P."/>
            <person name="Brehm K."/>
            <person name="Berriman M."/>
            <person name="Garciarrubio A."/>
            <person name="Bobes R.J."/>
            <person name="Fragoso G."/>
            <person name="Sanchez-Flores A."/>
            <person name="Estrada K."/>
            <person name="Cevallos M.A."/>
            <person name="Morett E."/>
            <person name="Gonzalez V."/>
            <person name="Portillo T."/>
            <person name="Ochoa-Leyva A."/>
            <person name="Jose M.V."/>
            <person name="Sciutto E."/>
            <person name="Landa A."/>
            <person name="Jimenez L."/>
            <person name="Valdes V."/>
            <person name="Carrero J.C."/>
            <person name="Larralde C."/>
            <person name="Morales-Montor J."/>
            <person name="Limon-Lason J."/>
            <person name="Soberon X."/>
            <person name="Laclette J.P."/>
        </authorList>
    </citation>
    <scope>NUCLEOTIDE SEQUENCE [LARGE SCALE GENOMIC DNA]</scope>
</reference>
<organism evidence="1">
    <name type="scientific">Echinococcus granulosus</name>
    <name type="common">Hydatid tapeworm</name>
    <dbReference type="NCBI Taxonomy" id="6210"/>
    <lineage>
        <taxon>Eukaryota</taxon>
        <taxon>Metazoa</taxon>
        <taxon>Spiralia</taxon>
        <taxon>Lophotrochozoa</taxon>
        <taxon>Platyhelminthes</taxon>
        <taxon>Cestoda</taxon>
        <taxon>Eucestoda</taxon>
        <taxon>Cyclophyllidea</taxon>
        <taxon>Taeniidae</taxon>
        <taxon>Echinococcus</taxon>
        <taxon>Echinococcus granulosus group</taxon>
    </lineage>
</organism>
<dbReference type="Proteomes" id="UP000492820">
    <property type="component" value="Unassembled WGS sequence"/>
</dbReference>
<name>A0A068W9W5_ECHGR</name>
<sequence>MGQCSSTSNRFFGKACQWTESEMLSEPSSSQLSDPEEVLLSPASPHRNLIKKDLSAGDTQNATKPNPDDMDFLELFDDEVKVLSGLANLEMDLLKGNSVAVGRDDLICLLMQESHRLAEEQRIARRNCLQNCNDRGSLTSMDGLRLVTKLLLRLQNSGGDVSRERQHCRKTESSIDSGLDEDVHASIASAVEYSASATLEGKNECEPGKILGFNEEEGKEVILQGFLDDLQKFDGVGIENDAEVCLKRFPPPTTVLSGLRRNKMSLHLFGTSRLHEELKLRPMTTKTRVCGHQNQRQSQCSSTRLPYYPVHYKFWTLMDETLLKCFNNNMDRRILATCRRSHCLVQLLTPVRKNANGISVQQISIQAPSLGALERCCSILDDVFPQFNASITLRGRGSSNTTTIESKAGEVGIEEATVTVSGMSPVLAGGAVVEMATEQHADSGRCPRYRGISRSSASFTSSTAVHRHRHPACKHKGEGLIGYIISEMKKNEGQVAAEAY</sequence>
<gene>
    <name evidence="3" type="primary">EGR_00626</name>
    <name evidence="1" type="ORF">EgrG_000887600</name>
</gene>
<reference evidence="1" key="2">
    <citation type="submission" date="2014-06" db="EMBL/GenBank/DDBJ databases">
        <authorList>
            <person name="Aslett M."/>
        </authorList>
    </citation>
    <scope>NUCLEOTIDE SEQUENCE</scope>
</reference>
<evidence type="ECO:0000313" key="1">
    <source>
        <dbReference type="EMBL" id="CDS16451.1"/>
    </source>
</evidence>
<evidence type="ECO:0000313" key="2">
    <source>
        <dbReference type="Proteomes" id="UP000492820"/>
    </source>
</evidence>
<dbReference type="WBParaSite" id="EgrG_000887600">
    <property type="protein sequence ID" value="EgrG_000887600"/>
    <property type="gene ID" value="EgrG_000887600"/>
</dbReference>
<dbReference type="AlphaFoldDB" id="A0A068W9W5"/>
<dbReference type="EMBL" id="LK028576">
    <property type="protein sequence ID" value="CDS16451.1"/>
    <property type="molecule type" value="Genomic_DNA"/>
</dbReference>
<proteinExistence type="predicted"/>
<accession>A0A068W9W5</accession>
<evidence type="ECO:0000313" key="3">
    <source>
        <dbReference type="WBParaSite" id="EgrG_000887600"/>
    </source>
</evidence>
<dbReference type="OrthoDB" id="6243903at2759"/>
<protein>
    <submittedName>
        <fullName evidence="1 3">Uncharacterized protein</fullName>
    </submittedName>
</protein>